<proteinExistence type="predicted"/>
<protein>
    <recommendedName>
        <fullName evidence="1">Putative component of 'biosynthetic module' domain-containing protein</fullName>
    </recommendedName>
</protein>
<evidence type="ECO:0000259" key="1">
    <source>
        <dbReference type="Pfam" id="PF14266"/>
    </source>
</evidence>
<reference evidence="2 3" key="1">
    <citation type="journal article" date="2017" name="Genome Announc.">
        <title>Draft Genome Sequence of a Sporulating and Motile Strain of Lachnotalea glycerini Isolated from Water in Quebec City, Canada.</title>
        <authorList>
            <person name="Maheux A.F."/>
            <person name="Boudreau D.K."/>
            <person name="Berube E."/>
            <person name="Boissinot M."/>
            <person name="Raymond F."/>
            <person name="Brodeur S."/>
            <person name="Corbeil J."/>
            <person name="Isabel S."/>
            <person name="Omar R.F."/>
            <person name="Bergeron M.G."/>
        </authorList>
    </citation>
    <scope>NUCLEOTIDE SEQUENCE [LARGE SCALE GENOMIC DNA]</scope>
    <source>
        <strain evidence="2 3">CCRI-19302</strain>
    </source>
</reference>
<organism evidence="2 3">
    <name type="scientific">Lachnotalea glycerini</name>
    <dbReference type="NCBI Taxonomy" id="1763509"/>
    <lineage>
        <taxon>Bacteria</taxon>
        <taxon>Bacillati</taxon>
        <taxon>Bacillota</taxon>
        <taxon>Clostridia</taxon>
        <taxon>Lachnospirales</taxon>
        <taxon>Lachnospiraceae</taxon>
        <taxon>Lachnotalea</taxon>
    </lineage>
</organism>
<comment type="caution">
    <text evidence="2">The sequence shown here is derived from an EMBL/GenBank/DDBJ whole genome shotgun (WGS) entry which is preliminary data.</text>
</comment>
<accession>A0A371JGP5</accession>
<dbReference type="EMBL" id="NOKA02000009">
    <property type="protein sequence ID" value="RDY31866.1"/>
    <property type="molecule type" value="Genomic_DNA"/>
</dbReference>
<sequence>MFKNKEISRLDDFFNERVSRMNDIVYFCRFNGYSEAIKNFILQYYEAARTSGVIIEGKIPNPDEKNLSYYDEIMGLNFEMSVGFLTASLKKWLPRMNDYQRSNVATSLFDTLDEMRKEGKNDNMLKNAYIKFMCWLYYRFERIVNQLGENKIPKILYEGDISNYELKLIAILSKSGCDVVLLQYNGDNNYLKLDPRSKLSLAYNEAGMQEFPPGFNIKCLRKEQENNLKVRQLYGTLPQMTNCTNAWMSGAGLEDILKSVPDRGNDSKLFYNGFIRINGVEDKLTYINELFQFQLQIKSNQRKLVVVENQIEPPSMEEISEIRRNHYQNKEQMILDLTNNIQYTANLELQRLMNKAYIDVVIEESKKEELNLNKLTNKAVYLLCWLKRYQKFLFMSWKNAEIACFIYLGGCKNEYEALFLRLLAKLPVDVIILVPNRNQSCLLQDKMLYEINYTESLAVDKFPVENASIHMGTAAYHAERELDTLMYQDSGMYRNMQYDKAVSLTLQTMYEEIAILWDQELKYRPNFSTLNGIVNIPVIFSKISGVKDSMVTQYWDRVKELITNDTLVVKNKPIVKGTDSNPIKPFVTEFLKNKRLMKEKIKAHKAYPYSVLRDESQEHILDKLQALIEQRLIQGTFENGTEYTIIATVLNLNKDIIRMIQKFDFTKKNPKMIYINTTESTITLEDSIITAFLNLLGFDVLFFIPTGYQNVERFFTRKLMEEYQIGEYMYDLQIPNFDTLSSNPLHTWREKLFKRGS</sequence>
<name>A0A371JGP5_9FIRM</name>
<dbReference type="OrthoDB" id="2421008at2"/>
<dbReference type="InterPro" id="IPR025647">
    <property type="entry name" value="YceG_bac"/>
</dbReference>
<feature type="domain" description="Putative component of 'biosynthetic module'" evidence="1">
    <location>
        <begin position="508"/>
        <end position="722"/>
    </location>
</feature>
<evidence type="ECO:0000313" key="2">
    <source>
        <dbReference type="EMBL" id="RDY31866.1"/>
    </source>
</evidence>
<dbReference type="RefSeq" id="WP_094375714.1">
    <property type="nucleotide sequence ID" value="NZ_NOKA02000009.1"/>
</dbReference>
<dbReference type="Proteomes" id="UP000216411">
    <property type="component" value="Unassembled WGS sequence"/>
</dbReference>
<dbReference type="AlphaFoldDB" id="A0A371JGP5"/>
<dbReference type="Pfam" id="PF14266">
    <property type="entry name" value="YceG_bac"/>
    <property type="match status" value="3"/>
</dbReference>
<feature type="domain" description="Putative component of 'biosynthetic module'" evidence="1">
    <location>
        <begin position="21"/>
        <end position="212"/>
    </location>
</feature>
<evidence type="ECO:0000313" key="3">
    <source>
        <dbReference type="Proteomes" id="UP000216411"/>
    </source>
</evidence>
<gene>
    <name evidence="2" type="ORF">CG710_007735</name>
</gene>
<feature type="domain" description="Putative component of 'biosynthetic module'" evidence="1">
    <location>
        <begin position="253"/>
        <end position="487"/>
    </location>
</feature>
<keyword evidence="3" id="KW-1185">Reference proteome</keyword>